<accession>A0A2T3A0B7</accession>
<keyword evidence="7" id="KW-1185">Reference proteome</keyword>
<keyword evidence="2 3" id="KW-0040">ANK repeat</keyword>
<feature type="domain" description="BZIP" evidence="5">
    <location>
        <begin position="13"/>
        <end position="28"/>
    </location>
</feature>
<feature type="repeat" description="ANK" evidence="3">
    <location>
        <begin position="223"/>
        <end position="255"/>
    </location>
</feature>
<dbReference type="InterPro" id="IPR002110">
    <property type="entry name" value="Ankyrin_rpt"/>
</dbReference>
<feature type="compositionally biased region" description="Low complexity" evidence="4">
    <location>
        <begin position="144"/>
        <end position="165"/>
    </location>
</feature>
<dbReference type="PROSITE" id="PS50297">
    <property type="entry name" value="ANK_REP_REGION"/>
    <property type="match status" value="2"/>
</dbReference>
<dbReference type="Proteomes" id="UP000241462">
    <property type="component" value="Unassembled WGS sequence"/>
</dbReference>
<evidence type="ECO:0000256" key="2">
    <source>
        <dbReference type="ARBA" id="ARBA00023043"/>
    </source>
</evidence>
<dbReference type="PANTHER" id="PTHR24124:SF14">
    <property type="entry name" value="CHROMOSOME UNDETERMINED SCAFFOLD_25, WHOLE GENOME SHOTGUN SEQUENCE"/>
    <property type="match status" value="1"/>
</dbReference>
<protein>
    <submittedName>
        <fullName evidence="6">Ankyrin repeat-containing domain protein</fullName>
    </submittedName>
</protein>
<dbReference type="SUPFAM" id="SSF48403">
    <property type="entry name" value="Ankyrin repeat"/>
    <property type="match status" value="1"/>
</dbReference>
<dbReference type="EMBL" id="KZ678530">
    <property type="protein sequence ID" value="PSR80444.1"/>
    <property type="molecule type" value="Genomic_DNA"/>
</dbReference>
<sequence length="329" mass="35739">MSPSNDRDDLLERRRLQNRMAQRRFRQRRQNNQQEADKASNNDPLPTPSSPGTALNLTHLLDGSGSDNPQILDLTSAGGISLLESPNHNGLNFDFDYGFPQIFDFSADDTHHLQTMGDKTKGGHGLKIQGSAAEHNSAALPTYSMASGSSKGTQSSSMSSGSTAMETQTITPPAESRPPTPYKCDASGRGWLNAIHMAAQRGQAGILQTLLQQEIDSNDRDSDGFTPLMHSVANGHQECVRILLENGAQVTALDHHLRSSLHWAVKARREVILRMLLKHADQSNDAFLIDSYDDSGHTPLHGAIDSGFQAGVSILLEFGANVHSRAKKA</sequence>
<dbReference type="GO" id="GO:0005634">
    <property type="term" value="C:nucleus"/>
    <property type="evidence" value="ECO:0007669"/>
    <property type="project" value="TreeGrafter"/>
</dbReference>
<feature type="compositionally biased region" description="Polar residues" evidence="4">
    <location>
        <begin position="41"/>
        <end position="52"/>
    </location>
</feature>
<dbReference type="InterPro" id="IPR004827">
    <property type="entry name" value="bZIP"/>
</dbReference>
<dbReference type="PROSITE" id="PS50088">
    <property type="entry name" value="ANK_REPEAT"/>
    <property type="match status" value="3"/>
</dbReference>
<evidence type="ECO:0000256" key="4">
    <source>
        <dbReference type="SAM" id="MobiDB-lite"/>
    </source>
</evidence>
<dbReference type="SMART" id="SM00248">
    <property type="entry name" value="ANK"/>
    <property type="match status" value="4"/>
</dbReference>
<keyword evidence="1" id="KW-0677">Repeat</keyword>
<feature type="region of interest" description="Disordered" evidence="4">
    <location>
        <begin position="1"/>
        <end position="52"/>
    </location>
</feature>
<dbReference type="AlphaFoldDB" id="A0A2T3A0B7"/>
<dbReference type="InterPro" id="IPR036770">
    <property type="entry name" value="Ankyrin_rpt-contain_sf"/>
</dbReference>
<evidence type="ECO:0000313" key="6">
    <source>
        <dbReference type="EMBL" id="PSR80444.1"/>
    </source>
</evidence>
<feature type="repeat" description="ANK" evidence="3">
    <location>
        <begin position="190"/>
        <end position="222"/>
    </location>
</feature>
<organism evidence="6 7">
    <name type="scientific">Coniella lustricola</name>
    <dbReference type="NCBI Taxonomy" id="2025994"/>
    <lineage>
        <taxon>Eukaryota</taxon>
        <taxon>Fungi</taxon>
        <taxon>Dikarya</taxon>
        <taxon>Ascomycota</taxon>
        <taxon>Pezizomycotina</taxon>
        <taxon>Sordariomycetes</taxon>
        <taxon>Sordariomycetidae</taxon>
        <taxon>Diaporthales</taxon>
        <taxon>Schizoparmaceae</taxon>
        <taxon>Coniella</taxon>
    </lineage>
</organism>
<dbReference type="Gene3D" id="1.25.40.20">
    <property type="entry name" value="Ankyrin repeat-containing domain"/>
    <property type="match status" value="1"/>
</dbReference>
<evidence type="ECO:0000259" key="5">
    <source>
        <dbReference type="PROSITE" id="PS00036"/>
    </source>
</evidence>
<dbReference type="PANTHER" id="PTHR24124">
    <property type="entry name" value="ANKYRIN REPEAT FAMILY A"/>
    <property type="match status" value="1"/>
</dbReference>
<name>A0A2T3A0B7_9PEZI</name>
<feature type="region of interest" description="Disordered" evidence="4">
    <location>
        <begin position="142"/>
        <end position="185"/>
    </location>
</feature>
<feature type="repeat" description="ANK" evidence="3">
    <location>
        <begin position="295"/>
        <end position="327"/>
    </location>
</feature>
<dbReference type="GO" id="GO:0003700">
    <property type="term" value="F:DNA-binding transcription factor activity"/>
    <property type="evidence" value="ECO:0007669"/>
    <property type="project" value="InterPro"/>
</dbReference>
<feature type="compositionally biased region" description="Basic and acidic residues" evidence="4">
    <location>
        <begin position="1"/>
        <end position="15"/>
    </location>
</feature>
<dbReference type="PROSITE" id="PS00036">
    <property type="entry name" value="BZIP_BASIC"/>
    <property type="match status" value="1"/>
</dbReference>
<dbReference type="STRING" id="2025994.A0A2T3A0B7"/>
<dbReference type="Pfam" id="PF12796">
    <property type="entry name" value="Ank_2"/>
    <property type="match status" value="2"/>
</dbReference>
<dbReference type="InParanoid" id="A0A2T3A0B7"/>
<evidence type="ECO:0000256" key="3">
    <source>
        <dbReference type="PROSITE-ProRule" id="PRU00023"/>
    </source>
</evidence>
<proteinExistence type="predicted"/>
<evidence type="ECO:0000256" key="1">
    <source>
        <dbReference type="ARBA" id="ARBA00022737"/>
    </source>
</evidence>
<reference evidence="6 7" key="1">
    <citation type="journal article" date="2018" name="Mycol. Prog.">
        <title>Coniella lustricola, a new species from submerged detritus.</title>
        <authorList>
            <person name="Raudabaugh D.B."/>
            <person name="Iturriaga T."/>
            <person name="Carver A."/>
            <person name="Mondo S."/>
            <person name="Pangilinan J."/>
            <person name="Lipzen A."/>
            <person name="He G."/>
            <person name="Amirebrahimi M."/>
            <person name="Grigoriev I.V."/>
            <person name="Miller A.N."/>
        </authorList>
    </citation>
    <scope>NUCLEOTIDE SEQUENCE [LARGE SCALE GENOMIC DNA]</scope>
    <source>
        <strain evidence="6 7">B22-T-1</strain>
    </source>
</reference>
<dbReference type="OrthoDB" id="20872at2759"/>
<evidence type="ECO:0000313" key="7">
    <source>
        <dbReference type="Proteomes" id="UP000241462"/>
    </source>
</evidence>
<gene>
    <name evidence="6" type="ORF">BD289DRAFT_440721</name>
</gene>